<sequence length="211" mass="23132">MNQIVDAVNKVSPTTEKVTNDSVTFSPRRWKSGWPFHLRHVPPFRDDATASITRAEVFSFAADAVASGYDRDRVIDFIGAAFAYGAGQSQAVLPLQQFLRNKAKAASLLKTIPTLESKEPAAQYEALTKIGLPAKFASYIAYFLAGPQAAGEDKPLVICSNRAKIAGLEKDYDWSAADYGTYLAAVREARDSVDPELPLDAVEWAMRESVR</sequence>
<dbReference type="AlphaFoldDB" id="A0A2W5BC46"/>
<comment type="caution">
    <text evidence="1">The sequence shown here is derived from an EMBL/GenBank/DDBJ whole genome shotgun (WGS) entry which is preliminary data.</text>
</comment>
<protein>
    <submittedName>
        <fullName evidence="1">Uncharacterized protein</fullName>
    </submittedName>
</protein>
<accession>A0A2W5BC46</accession>
<dbReference type="Proteomes" id="UP000249451">
    <property type="component" value="Unassembled WGS sequence"/>
</dbReference>
<proteinExistence type="predicted"/>
<dbReference type="Pfam" id="PF21790">
    <property type="entry name" value="OGG"/>
    <property type="match status" value="1"/>
</dbReference>
<dbReference type="EMBL" id="QFNY01000021">
    <property type="protein sequence ID" value="PZP03008.1"/>
    <property type="molecule type" value="Genomic_DNA"/>
</dbReference>
<evidence type="ECO:0000313" key="2">
    <source>
        <dbReference type="Proteomes" id="UP000249451"/>
    </source>
</evidence>
<gene>
    <name evidence="1" type="ORF">DI609_01680</name>
</gene>
<evidence type="ECO:0000313" key="1">
    <source>
        <dbReference type="EMBL" id="PZP03008.1"/>
    </source>
</evidence>
<organism evidence="1 2">
    <name type="scientific">Corynebacterium urealyticum</name>
    <dbReference type="NCBI Taxonomy" id="43771"/>
    <lineage>
        <taxon>Bacteria</taxon>
        <taxon>Bacillati</taxon>
        <taxon>Actinomycetota</taxon>
        <taxon>Actinomycetes</taxon>
        <taxon>Mycobacteriales</taxon>
        <taxon>Corynebacteriaceae</taxon>
        <taxon>Corynebacterium</taxon>
    </lineage>
</organism>
<name>A0A2W5BC46_9CORY</name>
<reference evidence="1 2" key="1">
    <citation type="submission" date="2017-11" db="EMBL/GenBank/DDBJ databases">
        <title>Infants hospitalized years apart are colonized by the same room-sourced microbial strains.</title>
        <authorList>
            <person name="Brooks B."/>
            <person name="Olm M.R."/>
            <person name="Firek B.A."/>
            <person name="Baker R."/>
            <person name="Thomas B.C."/>
            <person name="Morowitz M.J."/>
            <person name="Banfield J.F."/>
        </authorList>
    </citation>
    <scope>NUCLEOTIDE SEQUENCE [LARGE SCALE GENOMIC DNA]</scope>
    <source>
        <strain evidence="1">S2_012_000_R3_87</strain>
    </source>
</reference>
<dbReference type="InterPro" id="IPR048868">
    <property type="entry name" value="OGG-like_put"/>
</dbReference>